<dbReference type="Gene3D" id="2.40.170.20">
    <property type="entry name" value="TonB-dependent receptor, beta-barrel domain"/>
    <property type="match status" value="1"/>
</dbReference>
<dbReference type="OrthoDB" id="7051241at2"/>
<dbReference type="SUPFAM" id="SSF56935">
    <property type="entry name" value="Porins"/>
    <property type="match status" value="1"/>
</dbReference>
<evidence type="ECO:0000256" key="11">
    <source>
        <dbReference type="RuleBase" id="RU003357"/>
    </source>
</evidence>
<dbReference type="KEGG" id="spha:D3Y57_02115"/>
<dbReference type="AlphaFoldDB" id="A0A494THI2"/>
<dbReference type="Proteomes" id="UP000276254">
    <property type="component" value="Plasmid unnamed1"/>
</dbReference>
<dbReference type="PANTHER" id="PTHR47234">
    <property type="match status" value="1"/>
</dbReference>
<protein>
    <submittedName>
        <fullName evidence="14">TonB-dependent receptor</fullName>
    </submittedName>
</protein>
<keyword evidence="8 9" id="KW-0998">Cell outer membrane</keyword>
<evidence type="ECO:0000256" key="10">
    <source>
        <dbReference type="PROSITE-ProRule" id="PRU10143"/>
    </source>
</evidence>
<evidence type="ECO:0000256" key="2">
    <source>
        <dbReference type="ARBA" id="ARBA00022448"/>
    </source>
</evidence>
<dbReference type="Gene3D" id="2.170.130.10">
    <property type="entry name" value="TonB-dependent receptor, plug domain"/>
    <property type="match status" value="1"/>
</dbReference>
<evidence type="ECO:0000313" key="15">
    <source>
        <dbReference type="Proteomes" id="UP000276254"/>
    </source>
</evidence>
<keyword evidence="4 9" id="KW-0812">Transmembrane</keyword>
<evidence type="ECO:0000256" key="4">
    <source>
        <dbReference type="ARBA" id="ARBA00022692"/>
    </source>
</evidence>
<reference evidence="14 15" key="1">
    <citation type="submission" date="2018-09" db="EMBL/GenBank/DDBJ databases">
        <title>Sphingomonas peninsula sp. nov., isolated from fildes peninsula, Antarctic soil.</title>
        <authorList>
            <person name="Yingchao G."/>
        </authorList>
    </citation>
    <scope>NUCLEOTIDE SEQUENCE [LARGE SCALE GENOMIC DNA]</scope>
    <source>
        <strain evidence="14 15">YZ-8</strain>
        <plasmid evidence="14 15">unnamed1</plasmid>
    </source>
</reference>
<keyword evidence="2 9" id="KW-0813">Transport</keyword>
<dbReference type="InterPro" id="IPR037066">
    <property type="entry name" value="Plug_dom_sf"/>
</dbReference>
<dbReference type="InterPro" id="IPR039426">
    <property type="entry name" value="TonB-dep_rcpt-like"/>
</dbReference>
<evidence type="ECO:0000256" key="6">
    <source>
        <dbReference type="ARBA" id="ARBA00023077"/>
    </source>
</evidence>
<dbReference type="EMBL" id="CP032828">
    <property type="protein sequence ID" value="AYJ84888.1"/>
    <property type="molecule type" value="Genomic_DNA"/>
</dbReference>
<keyword evidence="14" id="KW-0675">Receptor</keyword>
<dbReference type="PANTHER" id="PTHR47234:SF3">
    <property type="entry name" value="SECRETIN_TONB SHORT N-TERMINAL DOMAIN-CONTAINING PROTEIN"/>
    <property type="match status" value="1"/>
</dbReference>
<dbReference type="InterPro" id="IPR010916">
    <property type="entry name" value="TonB_box_CS"/>
</dbReference>
<dbReference type="InterPro" id="IPR036942">
    <property type="entry name" value="Beta-barrel_TonB_sf"/>
</dbReference>
<dbReference type="InterPro" id="IPR000531">
    <property type="entry name" value="Beta-barrel_TonB"/>
</dbReference>
<feature type="domain" description="TonB-dependent receptor-like beta-barrel" evidence="12">
    <location>
        <begin position="296"/>
        <end position="765"/>
    </location>
</feature>
<dbReference type="Pfam" id="PF07715">
    <property type="entry name" value="Plug"/>
    <property type="match status" value="1"/>
</dbReference>
<keyword evidence="5" id="KW-0732">Signal</keyword>
<dbReference type="RefSeq" id="WP_121150915.1">
    <property type="nucleotide sequence ID" value="NZ_CP032828.1"/>
</dbReference>
<sequence>MSQNKIFGGERTLSITSPWTAIPSFLAAMAFGTTAVCAQDADKARPTDAETIVVTGTRGSARTAADSDVPIDVLSANDLRSATPSSDLNDKMARLIPSFNVQRLPAYDGAAFVRPATLRGLSPDQTLVLINGKRRHRSAYISTPQQGSQAVDLGQIPQIALNRIEVLRDGASAQYGSDAIAGVINLILDESVGYSLDAQSGQYYAGDGTTYQVAGRAGVKLGDRGVASLSGEYSNSEATDRGSAVSKIGQPAVESWKIFGNAKYTLTEGLELYGFGNFNGTKSKNDFLFRDPTGAIFARSFYQDNPPFLYPNYHLADIYPTGFVPKFSAESRDASLVAGARGKLADTLSWDLSGRYGRNRIDYNIRNTINASLGPVSPTSFNAGAQTQTEYAVNTDFTWLVDAGLFRPISVSFGGEWRRERYEIRAGDEAAYVIGPLNDLPSGSNGFPSPTPDQAGRWSRDSRAAYADVDIDLTERLNLSGALRFEDFDGFGSTWNYKLATRFKATSWLNLRGALSTGFHAPTVGQQNLTMTTQSPDPNVPPPAQQVIQTNGLIPSTNPIAAAAGGKPLVPERATNYSAGFVLTPVAGLTLSVDYYRIKIRDRLGLTSTLTLTSAQRAILVAQGVSQAAQLSTFRFFINGYDTRTDGVDIVGSYSTRLGIGRLLVTAAYNYNKSKITGGDPKIVNANLEQEVQDRLPHHTANLGAEYVIGQIGLAGRARYYGAFTDTLPFFAPSDNQRYGSEIFLDISASYAVTKEIKLTIGAENFLGNYPDRSTSGLSFIGARYPTYRPYEADGGRYYARVAARF</sequence>
<organism evidence="14 15">
    <name type="scientific">Sphingomonas paeninsulae</name>
    <dbReference type="NCBI Taxonomy" id="2319844"/>
    <lineage>
        <taxon>Bacteria</taxon>
        <taxon>Pseudomonadati</taxon>
        <taxon>Pseudomonadota</taxon>
        <taxon>Alphaproteobacteria</taxon>
        <taxon>Sphingomonadales</taxon>
        <taxon>Sphingomonadaceae</taxon>
        <taxon>Sphingomonas</taxon>
    </lineage>
</organism>
<dbReference type="PROSITE" id="PS52016">
    <property type="entry name" value="TONB_DEPENDENT_REC_3"/>
    <property type="match status" value="1"/>
</dbReference>
<evidence type="ECO:0000313" key="14">
    <source>
        <dbReference type="EMBL" id="AYJ84888.1"/>
    </source>
</evidence>
<keyword evidence="7 9" id="KW-0472">Membrane</keyword>
<name>A0A494THI2_SPHPE</name>
<feature type="short sequence motif" description="TonB box" evidence="10">
    <location>
        <begin position="51"/>
        <end position="57"/>
    </location>
</feature>
<evidence type="ECO:0000259" key="12">
    <source>
        <dbReference type="Pfam" id="PF00593"/>
    </source>
</evidence>
<dbReference type="GO" id="GO:0009279">
    <property type="term" value="C:cell outer membrane"/>
    <property type="evidence" value="ECO:0007669"/>
    <property type="project" value="UniProtKB-SubCell"/>
</dbReference>
<keyword evidence="6 10" id="KW-0798">TonB box</keyword>
<comment type="similarity">
    <text evidence="9 11">Belongs to the TonB-dependent receptor family.</text>
</comment>
<dbReference type="CDD" id="cd01347">
    <property type="entry name" value="ligand_gated_channel"/>
    <property type="match status" value="1"/>
</dbReference>
<geneLocation type="plasmid" evidence="14">
    <name>unnamed1</name>
</geneLocation>
<feature type="domain" description="TonB-dependent receptor plug" evidence="13">
    <location>
        <begin position="65"/>
        <end position="183"/>
    </location>
</feature>
<gene>
    <name evidence="14" type="ORF">D3Y57_02115</name>
</gene>
<keyword evidence="14" id="KW-0614">Plasmid</keyword>
<evidence type="ECO:0000256" key="7">
    <source>
        <dbReference type="ARBA" id="ARBA00023136"/>
    </source>
</evidence>
<accession>A0A494THI2</accession>
<evidence type="ECO:0000256" key="8">
    <source>
        <dbReference type="ARBA" id="ARBA00023237"/>
    </source>
</evidence>
<dbReference type="InterPro" id="IPR012910">
    <property type="entry name" value="Plug_dom"/>
</dbReference>
<evidence type="ECO:0000256" key="5">
    <source>
        <dbReference type="ARBA" id="ARBA00022729"/>
    </source>
</evidence>
<evidence type="ECO:0000256" key="1">
    <source>
        <dbReference type="ARBA" id="ARBA00004571"/>
    </source>
</evidence>
<dbReference type="Pfam" id="PF00593">
    <property type="entry name" value="TonB_dep_Rec_b-barrel"/>
    <property type="match status" value="1"/>
</dbReference>
<evidence type="ECO:0000256" key="3">
    <source>
        <dbReference type="ARBA" id="ARBA00022452"/>
    </source>
</evidence>
<proteinExistence type="inferred from homology"/>
<keyword evidence="15" id="KW-1185">Reference proteome</keyword>
<comment type="subcellular location">
    <subcellularLocation>
        <location evidence="1 9">Cell outer membrane</location>
        <topology evidence="1 9">Multi-pass membrane protein</topology>
    </subcellularLocation>
</comment>
<evidence type="ECO:0000259" key="13">
    <source>
        <dbReference type="Pfam" id="PF07715"/>
    </source>
</evidence>
<evidence type="ECO:0000256" key="9">
    <source>
        <dbReference type="PROSITE-ProRule" id="PRU01360"/>
    </source>
</evidence>
<dbReference type="PROSITE" id="PS00430">
    <property type="entry name" value="TONB_DEPENDENT_REC_1"/>
    <property type="match status" value="1"/>
</dbReference>
<keyword evidence="3 9" id="KW-1134">Transmembrane beta strand</keyword>